<protein>
    <submittedName>
        <fullName evidence="1">ATP-dependent sacrificial sulfur transferase LarE</fullName>
    </submittedName>
</protein>
<accession>A0ABS6ELS9</accession>
<name>A0ABS6ELS9_9CLOT</name>
<dbReference type="PANTHER" id="PTHR43169">
    <property type="entry name" value="EXSB FAMILY PROTEIN"/>
    <property type="match status" value="1"/>
</dbReference>
<dbReference type="PANTHER" id="PTHR43169:SF2">
    <property type="entry name" value="NAD_GMP SYNTHASE DOMAIN-CONTAINING PROTEIN"/>
    <property type="match status" value="1"/>
</dbReference>
<keyword evidence="1" id="KW-0808">Transferase</keyword>
<dbReference type="InterPro" id="IPR018317">
    <property type="entry name" value="QueC"/>
</dbReference>
<keyword evidence="2" id="KW-1185">Reference proteome</keyword>
<evidence type="ECO:0000313" key="1">
    <source>
        <dbReference type="EMBL" id="MBU5486168.1"/>
    </source>
</evidence>
<dbReference type="CDD" id="cd01990">
    <property type="entry name" value="LarE-like"/>
    <property type="match status" value="1"/>
</dbReference>
<dbReference type="GO" id="GO:0016740">
    <property type="term" value="F:transferase activity"/>
    <property type="evidence" value="ECO:0007669"/>
    <property type="project" value="UniProtKB-KW"/>
</dbReference>
<dbReference type="Proteomes" id="UP000726170">
    <property type="component" value="Unassembled WGS sequence"/>
</dbReference>
<gene>
    <name evidence="1" type="primary">larE</name>
    <name evidence="1" type="ORF">KQI86_17765</name>
</gene>
<dbReference type="EMBL" id="JAHLQF010000004">
    <property type="protein sequence ID" value="MBU5486168.1"/>
    <property type="molecule type" value="Genomic_DNA"/>
</dbReference>
<dbReference type="InterPro" id="IPR052188">
    <property type="entry name" value="Ni-pincer_cofactor_biosynth"/>
</dbReference>
<proteinExistence type="predicted"/>
<dbReference type="Pfam" id="PF06508">
    <property type="entry name" value="QueC"/>
    <property type="match status" value="1"/>
</dbReference>
<comment type="caution">
    <text evidence="1">The sequence shown here is derived from an EMBL/GenBank/DDBJ whole genome shotgun (WGS) entry which is preliminary data.</text>
</comment>
<organism evidence="1 2">
    <name type="scientific">Clostridium mobile</name>
    <dbReference type="NCBI Taxonomy" id="2841512"/>
    <lineage>
        <taxon>Bacteria</taxon>
        <taxon>Bacillati</taxon>
        <taxon>Bacillota</taxon>
        <taxon>Clostridia</taxon>
        <taxon>Eubacteriales</taxon>
        <taxon>Clostridiaceae</taxon>
        <taxon>Clostridium</taxon>
    </lineage>
</organism>
<evidence type="ECO:0000313" key="2">
    <source>
        <dbReference type="Proteomes" id="UP000726170"/>
    </source>
</evidence>
<dbReference type="RefSeq" id="WP_216440750.1">
    <property type="nucleotide sequence ID" value="NZ_JAHLQF010000004.1"/>
</dbReference>
<dbReference type="InterPro" id="IPR005232">
    <property type="entry name" value="LarE"/>
</dbReference>
<sequence length="272" mass="31271">MIKDSKYKDLIEYLKGLEKVAIAFSGGVDSNFLLKTSQEALGDKVVAITVKAPYIPKREIEEVKEIVKSSGVEHYFLEMPLEDLIKNNPEDRCYICKKAVFNKIMLLAKDKGAKYVLDGTNFDDTKEYRPGMKALKELSIKSPLKELGFKKEEIRQYSKELELNTWNKPSYACLLSRIPYGKEISFEELERIEKSEEFLHEIGFKGARVRSYGETARIEVYKNQICKFFDEKISNMVVSKLKLLGYKYITVDLEGYRSGSMDSNIKDGNSNE</sequence>
<reference evidence="1 2" key="1">
    <citation type="submission" date="2021-06" db="EMBL/GenBank/DDBJ databases">
        <authorList>
            <person name="Sun Q."/>
            <person name="Li D."/>
        </authorList>
    </citation>
    <scope>NUCLEOTIDE SEQUENCE [LARGE SCALE GENOMIC DNA]</scope>
    <source>
        <strain evidence="1 2">MSJ-11</strain>
    </source>
</reference>
<dbReference type="NCBIfam" id="TIGR00268">
    <property type="entry name" value="ATP-dependent sacrificial sulfur transferase LarE"/>
    <property type="match status" value="1"/>
</dbReference>
<dbReference type="PIRSF" id="PIRSF006661">
    <property type="entry name" value="PP-lp_UCP006661"/>
    <property type="match status" value="1"/>
</dbReference>